<evidence type="ECO:0000256" key="1">
    <source>
        <dbReference type="ARBA" id="ARBA00022448"/>
    </source>
</evidence>
<gene>
    <name evidence="7" type="ORF">GCM10011386_00900</name>
</gene>
<dbReference type="Proteomes" id="UP000597338">
    <property type="component" value="Unassembled WGS sequence"/>
</dbReference>
<sequence>MQMYRKNMVLHDDTKHKLFRVLLTMKLSLLLLLFTFMQVYAEANAQEVSIRVKNAPLQSVFKLLKKQTGYDFLYASEDLNQAAAVTLDVKDKQLISVIEACLKNQPLDYEIQNTTVLIRKKKSQSNAPVPFQREILGRVTNNEGQPIEGVTVNLKNTTLATTTDADGRYRITPPQYVGILVFTAVGYEPTEAVIGTTQTIDVTLIEQVSDIDEVVIVGYGTQKKESVVGAISTVNVKSLKSAVPRSLNNALAGQVAGVIAVQRSGEPGNDDAQFWIRGISTFGAGSDPLVLVDGVERPINNIEPEDIETFSVLKDAAATAIYGIRGANGVILVNTRRGASQAPSINFKYETMLKGATRWPEYTDGATFMELYNEAYLATNPESQPYFSQDRIDKTRSGEDPLLYPDVNWLDLMTKKHTLSNRANLNVTGGGEVAKYYISGSLLNEQGMWKEDNLNAYHTNTNLNRYNFRANTDVKLGAYTDVGLNLGGYLVTVNYPGTSSDNLWELISKTNGITFPAWYPDPNNSDNKLFAGTGSVVRNPYHDLVNRGFQTTWNSSIQSNVNARHDLSYLLKGLSVQGLFSFDAYNWHNIERTRDMGDLYIARGRDDNNELMLQQTVVGIQDLGFSKGAGGNRRIYFQANLNYTQQFGDHSLAGLLLYNQQDFVNADASNSISALPFRLQGYVGRLSYNFKNRYYLEASAGYNGSENFAEGHRFGLFPAVALGWILSEEPFYKAGRFSDALEYLKIRGSIGEKGNDQIGGRRFAYLTTVGGGNGGWTFGRDYTVTIPGRGEEEWGANLTWEREREVNAGIEARFLHGFYLQADFFRRERRNIFLQRNSLPAIFGVKENPWGNIGIMENQGVDASLEYRSQFGKLDLTFRGNFTYAKNRIIENDQPTPIWAYRAEKGKRLGQPFGLIAEGLFTTADFADPQEGVLLPNIPAHTFGKVSPGDIRYRDVNGDGIVNIDDYVAIGNPVNPSIIYGFGMSLGYANFDLSVFFQGSGMMDFMLFGGGWYPFMDGLNGNLQVHGLDRWTPENPSQDVLFPNLGFSGMTNNVQPSTWWQRDASYLRLRTAELGYTLPKKLSQKLKIDAFRVFLSGFNLLTFSKFTFWDPELGAGSSGNTGAKYPIQRTFNLGINANF</sequence>
<dbReference type="PROSITE" id="PS52016">
    <property type="entry name" value="TONB_DEPENDENT_REC_3"/>
    <property type="match status" value="1"/>
</dbReference>
<keyword evidence="3 4" id="KW-0998">Cell outer membrane</keyword>
<comment type="caution">
    <text evidence="7">The sequence shown here is derived from an EMBL/GenBank/DDBJ whole genome shotgun (WGS) entry which is preliminary data.</text>
</comment>
<dbReference type="PROSITE" id="PS00018">
    <property type="entry name" value="EF_HAND_1"/>
    <property type="match status" value="1"/>
</dbReference>
<proteinExistence type="inferred from homology"/>
<comment type="subcellular location">
    <subcellularLocation>
        <location evidence="4">Cell outer membrane</location>
        <topology evidence="4">Multi-pass membrane protein</topology>
    </subcellularLocation>
</comment>
<dbReference type="Pfam" id="PF07660">
    <property type="entry name" value="STN"/>
    <property type="match status" value="1"/>
</dbReference>
<evidence type="ECO:0000259" key="6">
    <source>
        <dbReference type="Pfam" id="PF07715"/>
    </source>
</evidence>
<dbReference type="InterPro" id="IPR008969">
    <property type="entry name" value="CarboxyPept-like_regulatory"/>
</dbReference>
<dbReference type="InterPro" id="IPR011662">
    <property type="entry name" value="Secretin/TonB_short_N"/>
</dbReference>
<evidence type="ECO:0000313" key="8">
    <source>
        <dbReference type="Proteomes" id="UP000597338"/>
    </source>
</evidence>
<feature type="domain" description="TonB-dependent receptor plug" evidence="6">
    <location>
        <begin position="224"/>
        <end position="330"/>
    </location>
</feature>
<dbReference type="NCBIfam" id="TIGR04056">
    <property type="entry name" value="OMP_RagA_SusC"/>
    <property type="match status" value="1"/>
</dbReference>
<keyword evidence="8" id="KW-1185">Reference proteome</keyword>
<accession>A0ABQ1KX54</accession>
<organism evidence="7 8">
    <name type="scientific">Parapedobacter defluvii</name>
    <dbReference type="NCBI Taxonomy" id="2045106"/>
    <lineage>
        <taxon>Bacteria</taxon>
        <taxon>Pseudomonadati</taxon>
        <taxon>Bacteroidota</taxon>
        <taxon>Sphingobacteriia</taxon>
        <taxon>Sphingobacteriales</taxon>
        <taxon>Sphingobacteriaceae</taxon>
        <taxon>Parapedobacter</taxon>
    </lineage>
</organism>
<evidence type="ECO:0000256" key="2">
    <source>
        <dbReference type="ARBA" id="ARBA00023136"/>
    </source>
</evidence>
<protein>
    <submittedName>
        <fullName evidence="7">SusC/RagA family TonB-linked outer membrane protein</fullName>
    </submittedName>
</protein>
<keyword evidence="4" id="KW-0812">Transmembrane</keyword>
<dbReference type="EMBL" id="BMIK01000001">
    <property type="protein sequence ID" value="GGC13075.1"/>
    <property type="molecule type" value="Genomic_DNA"/>
</dbReference>
<comment type="similarity">
    <text evidence="4">Belongs to the TonB-dependent receptor family.</text>
</comment>
<dbReference type="InterPro" id="IPR023997">
    <property type="entry name" value="TonB-dep_OMP_SusC/RagA_CS"/>
</dbReference>
<evidence type="ECO:0000259" key="5">
    <source>
        <dbReference type="Pfam" id="PF07660"/>
    </source>
</evidence>
<dbReference type="InterPro" id="IPR039426">
    <property type="entry name" value="TonB-dep_rcpt-like"/>
</dbReference>
<evidence type="ECO:0000256" key="4">
    <source>
        <dbReference type="PROSITE-ProRule" id="PRU01360"/>
    </source>
</evidence>
<dbReference type="InterPro" id="IPR012910">
    <property type="entry name" value="Plug_dom"/>
</dbReference>
<keyword evidence="2 4" id="KW-0472">Membrane</keyword>
<dbReference type="InterPro" id="IPR023996">
    <property type="entry name" value="TonB-dep_OMP_SusC/RagA"/>
</dbReference>
<dbReference type="Gene3D" id="2.60.40.1120">
    <property type="entry name" value="Carboxypeptidase-like, regulatory domain"/>
    <property type="match status" value="1"/>
</dbReference>
<dbReference type="Gene3D" id="2.170.130.10">
    <property type="entry name" value="TonB-dependent receptor, plug domain"/>
    <property type="match status" value="1"/>
</dbReference>
<dbReference type="SUPFAM" id="SSF49464">
    <property type="entry name" value="Carboxypeptidase regulatory domain-like"/>
    <property type="match status" value="1"/>
</dbReference>
<dbReference type="SUPFAM" id="SSF56935">
    <property type="entry name" value="Porins"/>
    <property type="match status" value="1"/>
</dbReference>
<name>A0ABQ1KX54_9SPHI</name>
<dbReference type="Pfam" id="PF13715">
    <property type="entry name" value="CarbopepD_reg_2"/>
    <property type="match status" value="1"/>
</dbReference>
<reference evidence="8" key="1">
    <citation type="journal article" date="2019" name="Int. J. Syst. Evol. Microbiol.">
        <title>The Global Catalogue of Microorganisms (GCM) 10K type strain sequencing project: providing services to taxonomists for standard genome sequencing and annotation.</title>
        <authorList>
            <consortium name="The Broad Institute Genomics Platform"/>
            <consortium name="The Broad Institute Genome Sequencing Center for Infectious Disease"/>
            <person name="Wu L."/>
            <person name="Ma J."/>
        </authorList>
    </citation>
    <scope>NUCLEOTIDE SEQUENCE [LARGE SCALE GENOMIC DNA]</scope>
    <source>
        <strain evidence="8">CGMCC 1.15342</strain>
    </source>
</reference>
<dbReference type="InterPro" id="IPR018247">
    <property type="entry name" value="EF_Hand_1_Ca_BS"/>
</dbReference>
<dbReference type="Pfam" id="PF07715">
    <property type="entry name" value="Plug"/>
    <property type="match status" value="1"/>
</dbReference>
<keyword evidence="1 4" id="KW-0813">Transport</keyword>
<keyword evidence="4" id="KW-1134">Transmembrane beta strand</keyword>
<dbReference type="NCBIfam" id="TIGR04057">
    <property type="entry name" value="SusC_RagA_signa"/>
    <property type="match status" value="1"/>
</dbReference>
<evidence type="ECO:0000313" key="7">
    <source>
        <dbReference type="EMBL" id="GGC13075.1"/>
    </source>
</evidence>
<dbReference type="InterPro" id="IPR037066">
    <property type="entry name" value="Plug_dom_sf"/>
</dbReference>
<feature type="domain" description="Secretin/TonB short N-terminal" evidence="5">
    <location>
        <begin position="70"/>
        <end position="121"/>
    </location>
</feature>
<evidence type="ECO:0000256" key="3">
    <source>
        <dbReference type="ARBA" id="ARBA00023237"/>
    </source>
</evidence>